<dbReference type="InParanoid" id="A0A0C2WXC1"/>
<dbReference type="AlphaFoldDB" id="A0A0C2WXC1"/>
<protein>
    <submittedName>
        <fullName evidence="2">Uncharacterized protein</fullName>
    </submittedName>
</protein>
<sequence>MVSPSLPATTPQNKIQNASATRQPVLELGWTIRAHPSAPSGYIARRGAVKSAIAQTIACSNAQEKVAATFFYRSEPSRNDGNRLFTALP</sequence>
<reference evidence="2 3" key="1">
    <citation type="submission" date="2014-04" db="EMBL/GenBank/DDBJ databases">
        <title>Evolutionary Origins and Diversification of the Mycorrhizal Mutualists.</title>
        <authorList>
            <consortium name="DOE Joint Genome Institute"/>
            <consortium name="Mycorrhizal Genomics Consortium"/>
            <person name="Kohler A."/>
            <person name="Kuo A."/>
            <person name="Nagy L.G."/>
            <person name="Floudas D."/>
            <person name="Copeland A."/>
            <person name="Barry K.W."/>
            <person name="Cichocki N."/>
            <person name="Veneault-Fourrey C."/>
            <person name="LaButti K."/>
            <person name="Lindquist E.A."/>
            <person name="Lipzen A."/>
            <person name="Lundell T."/>
            <person name="Morin E."/>
            <person name="Murat C."/>
            <person name="Riley R."/>
            <person name="Ohm R."/>
            <person name="Sun H."/>
            <person name="Tunlid A."/>
            <person name="Henrissat B."/>
            <person name="Grigoriev I.V."/>
            <person name="Hibbett D.S."/>
            <person name="Martin F."/>
        </authorList>
    </citation>
    <scope>NUCLEOTIDE SEQUENCE [LARGE SCALE GENOMIC DNA]</scope>
    <source>
        <strain evidence="2 3">Koide BX008</strain>
    </source>
</reference>
<organism evidence="2 3">
    <name type="scientific">Amanita muscaria (strain Koide BX008)</name>
    <dbReference type="NCBI Taxonomy" id="946122"/>
    <lineage>
        <taxon>Eukaryota</taxon>
        <taxon>Fungi</taxon>
        <taxon>Dikarya</taxon>
        <taxon>Basidiomycota</taxon>
        <taxon>Agaricomycotina</taxon>
        <taxon>Agaricomycetes</taxon>
        <taxon>Agaricomycetidae</taxon>
        <taxon>Agaricales</taxon>
        <taxon>Pluteineae</taxon>
        <taxon>Amanitaceae</taxon>
        <taxon>Amanita</taxon>
    </lineage>
</organism>
<dbReference type="EMBL" id="KN818290">
    <property type="protein sequence ID" value="KIL60993.1"/>
    <property type="molecule type" value="Genomic_DNA"/>
</dbReference>
<feature type="region of interest" description="Disordered" evidence="1">
    <location>
        <begin position="1"/>
        <end position="20"/>
    </location>
</feature>
<dbReference type="Proteomes" id="UP000054549">
    <property type="component" value="Unassembled WGS sequence"/>
</dbReference>
<accession>A0A0C2WXC1</accession>
<proteinExistence type="predicted"/>
<evidence type="ECO:0000313" key="2">
    <source>
        <dbReference type="EMBL" id="KIL60993.1"/>
    </source>
</evidence>
<dbReference type="OrthoDB" id="5967843at2759"/>
<keyword evidence="3" id="KW-1185">Reference proteome</keyword>
<evidence type="ECO:0000313" key="3">
    <source>
        <dbReference type="Proteomes" id="UP000054549"/>
    </source>
</evidence>
<evidence type="ECO:0000256" key="1">
    <source>
        <dbReference type="SAM" id="MobiDB-lite"/>
    </source>
</evidence>
<name>A0A0C2WXC1_AMAMK</name>
<dbReference type="HOGENOM" id="CLU_2454249_0_0_1"/>
<gene>
    <name evidence="2" type="ORF">M378DRAFT_874385</name>
</gene>